<sequence length="248" mass="29043">MKINCLKTSILLMSFGLILNACKTTKRIEIHRTESMKKHLVLQKFPCFGQCQEYKISSYDDGILILEGKNNVEKKGVYFTQINAVQLSSLKNKAASIKWTDYKNSYFKNIPDLPFTELSYYDAEGHLVKSIKSNATLPSELENLQKELSQFIRLPNWTQILRKDEMNDPDILLSELQVDMDSLLTPEKLEMQFDSLHLKHISRISPYMNFWLFTYDQTKIEPYEILILLRRVPGIRLVLFNKKLNPRE</sequence>
<organism evidence="2 3">
    <name type="scientific">Candidatus Defluviibacterium haderslevense</name>
    <dbReference type="NCBI Taxonomy" id="2981993"/>
    <lineage>
        <taxon>Bacteria</taxon>
        <taxon>Pseudomonadati</taxon>
        <taxon>Bacteroidota</taxon>
        <taxon>Saprospiria</taxon>
        <taxon>Saprospirales</taxon>
        <taxon>Saprospiraceae</taxon>
        <taxon>Candidatus Defluviibacterium</taxon>
    </lineage>
</organism>
<proteinExistence type="predicted"/>
<dbReference type="EMBL" id="JADKFW010000007">
    <property type="protein sequence ID" value="MBK9718101.1"/>
    <property type="molecule type" value="Genomic_DNA"/>
</dbReference>
<feature type="domain" description="DUF6438" evidence="1">
    <location>
        <begin position="40"/>
        <end position="151"/>
    </location>
</feature>
<evidence type="ECO:0000313" key="2">
    <source>
        <dbReference type="EMBL" id="MBK9718101.1"/>
    </source>
</evidence>
<gene>
    <name evidence="2" type="ORF">IPO85_11430</name>
</gene>
<dbReference type="AlphaFoldDB" id="A0A9D7SAX6"/>
<accession>A0A9D7SAX6</accession>
<dbReference type="Proteomes" id="UP000808349">
    <property type="component" value="Unassembled WGS sequence"/>
</dbReference>
<protein>
    <recommendedName>
        <fullName evidence="1">DUF6438 domain-containing protein</fullName>
    </recommendedName>
</protein>
<evidence type="ECO:0000259" key="1">
    <source>
        <dbReference type="Pfam" id="PF20033"/>
    </source>
</evidence>
<dbReference type="InterPro" id="IPR045497">
    <property type="entry name" value="DUF6438"/>
</dbReference>
<reference evidence="2 3" key="1">
    <citation type="submission" date="2020-10" db="EMBL/GenBank/DDBJ databases">
        <title>Connecting structure to function with the recovery of over 1000 high-quality activated sludge metagenome-assembled genomes encoding full-length rRNA genes using long-read sequencing.</title>
        <authorList>
            <person name="Singleton C.M."/>
            <person name="Petriglieri F."/>
            <person name="Kristensen J.M."/>
            <person name="Kirkegaard R.H."/>
            <person name="Michaelsen T.Y."/>
            <person name="Andersen M.H."/>
            <person name="Karst S.M."/>
            <person name="Dueholm M.S."/>
            <person name="Nielsen P.H."/>
            <person name="Albertsen M."/>
        </authorList>
    </citation>
    <scope>NUCLEOTIDE SEQUENCE [LARGE SCALE GENOMIC DNA]</scope>
    <source>
        <strain evidence="2">Ribe_18-Q3-R11-54_BAT3C.373</strain>
    </source>
</reference>
<comment type="caution">
    <text evidence="2">The sequence shown here is derived from an EMBL/GenBank/DDBJ whole genome shotgun (WGS) entry which is preliminary data.</text>
</comment>
<name>A0A9D7SAX6_9BACT</name>
<evidence type="ECO:0000313" key="3">
    <source>
        <dbReference type="Proteomes" id="UP000808349"/>
    </source>
</evidence>
<dbReference type="Pfam" id="PF20033">
    <property type="entry name" value="DUF6438"/>
    <property type="match status" value="1"/>
</dbReference>